<feature type="transmembrane region" description="Helical" evidence="7">
    <location>
        <begin position="243"/>
        <end position="268"/>
    </location>
</feature>
<evidence type="ECO:0000256" key="3">
    <source>
        <dbReference type="ARBA" id="ARBA00022475"/>
    </source>
</evidence>
<dbReference type="GO" id="GO:0005886">
    <property type="term" value="C:plasma membrane"/>
    <property type="evidence" value="ECO:0007669"/>
    <property type="project" value="UniProtKB-SubCell"/>
</dbReference>
<evidence type="ECO:0000256" key="7">
    <source>
        <dbReference type="SAM" id="Phobius"/>
    </source>
</evidence>
<feature type="transmembrane region" description="Helical" evidence="7">
    <location>
        <begin position="104"/>
        <end position="125"/>
    </location>
</feature>
<keyword evidence="9" id="KW-1185">Reference proteome</keyword>
<dbReference type="AlphaFoldDB" id="A0A444LGA5"/>
<feature type="transmembrane region" description="Helical" evidence="7">
    <location>
        <begin position="425"/>
        <end position="447"/>
    </location>
</feature>
<evidence type="ECO:0000313" key="8">
    <source>
        <dbReference type="EMBL" id="RWX77093.1"/>
    </source>
</evidence>
<feature type="transmembrane region" description="Helical" evidence="7">
    <location>
        <begin position="398"/>
        <end position="419"/>
    </location>
</feature>
<feature type="transmembrane region" description="Helical" evidence="7">
    <location>
        <begin position="137"/>
        <end position="157"/>
    </location>
</feature>
<dbReference type="InterPro" id="IPR048279">
    <property type="entry name" value="MdtK-like"/>
</dbReference>
<dbReference type="EMBL" id="SBIP01000003">
    <property type="protein sequence ID" value="RWX77093.1"/>
    <property type="molecule type" value="Genomic_DNA"/>
</dbReference>
<reference evidence="8 9" key="1">
    <citation type="submission" date="2019-01" db="EMBL/GenBank/DDBJ databases">
        <title>The draft genome of Rhizobium sp. 24NR.</title>
        <authorList>
            <person name="Liu L."/>
            <person name="Liang L."/>
            <person name="Shi S."/>
            <person name="Xu L."/>
            <person name="Wang X."/>
            <person name="Li L."/>
            <person name="Zhang X."/>
        </authorList>
    </citation>
    <scope>NUCLEOTIDE SEQUENCE [LARGE SCALE GENOMIC DNA]</scope>
    <source>
        <strain evidence="8 9">24NR</strain>
    </source>
</reference>
<dbReference type="RefSeq" id="WP_128444007.1">
    <property type="nucleotide sequence ID" value="NZ_SBIP01000003.1"/>
</dbReference>
<feature type="transmembrane region" description="Helical" evidence="7">
    <location>
        <begin position="60"/>
        <end position="83"/>
    </location>
</feature>
<keyword evidence="3" id="KW-1003">Cell membrane</keyword>
<dbReference type="InterPro" id="IPR051327">
    <property type="entry name" value="MATE_MepA_subfamily"/>
</dbReference>
<evidence type="ECO:0000256" key="2">
    <source>
        <dbReference type="ARBA" id="ARBA00022448"/>
    </source>
</evidence>
<dbReference type="GO" id="GO:0042910">
    <property type="term" value="F:xenobiotic transmembrane transporter activity"/>
    <property type="evidence" value="ECO:0007669"/>
    <property type="project" value="InterPro"/>
</dbReference>
<evidence type="ECO:0000256" key="6">
    <source>
        <dbReference type="ARBA" id="ARBA00023136"/>
    </source>
</evidence>
<evidence type="ECO:0000256" key="1">
    <source>
        <dbReference type="ARBA" id="ARBA00004429"/>
    </source>
</evidence>
<keyword evidence="5 7" id="KW-1133">Transmembrane helix</keyword>
<keyword evidence="6 7" id="KW-0472">Membrane</keyword>
<feature type="transmembrane region" description="Helical" evidence="7">
    <location>
        <begin position="205"/>
        <end position="222"/>
    </location>
</feature>
<gene>
    <name evidence="8" type="ORF">EPK99_15685</name>
</gene>
<dbReference type="OrthoDB" id="7805940at2"/>
<keyword evidence="4 7" id="KW-0812">Transmembrane</keyword>
<dbReference type="InterPro" id="IPR002528">
    <property type="entry name" value="MATE_fam"/>
</dbReference>
<dbReference type="Proteomes" id="UP000287687">
    <property type="component" value="Unassembled WGS sequence"/>
</dbReference>
<protein>
    <submittedName>
        <fullName evidence="8">MATE family efflux transporter</fullName>
    </submittedName>
</protein>
<feature type="transmembrane region" description="Helical" evidence="7">
    <location>
        <begin position="169"/>
        <end position="193"/>
    </location>
</feature>
<dbReference type="Pfam" id="PF01554">
    <property type="entry name" value="MatE"/>
    <property type="match status" value="2"/>
</dbReference>
<evidence type="ECO:0000256" key="4">
    <source>
        <dbReference type="ARBA" id="ARBA00022692"/>
    </source>
</evidence>
<name>A0A444LGA5_9HYPH</name>
<feature type="transmembrane region" description="Helical" evidence="7">
    <location>
        <begin position="20"/>
        <end position="40"/>
    </location>
</feature>
<comment type="caution">
    <text evidence="8">The sequence shown here is derived from an EMBL/GenBank/DDBJ whole genome shotgun (WGS) entry which is preliminary data.</text>
</comment>
<feature type="transmembrane region" description="Helical" evidence="7">
    <location>
        <begin position="366"/>
        <end position="386"/>
    </location>
</feature>
<dbReference type="GO" id="GO:0015297">
    <property type="term" value="F:antiporter activity"/>
    <property type="evidence" value="ECO:0007669"/>
    <property type="project" value="InterPro"/>
</dbReference>
<evidence type="ECO:0000256" key="5">
    <source>
        <dbReference type="ARBA" id="ARBA00022989"/>
    </source>
</evidence>
<dbReference type="PIRSF" id="PIRSF006603">
    <property type="entry name" value="DinF"/>
    <property type="match status" value="1"/>
</dbReference>
<dbReference type="PANTHER" id="PTHR43823">
    <property type="entry name" value="SPORULATION PROTEIN YKVU"/>
    <property type="match status" value="1"/>
</dbReference>
<feature type="transmembrane region" description="Helical" evidence="7">
    <location>
        <begin position="280"/>
        <end position="302"/>
    </location>
</feature>
<comment type="subcellular location">
    <subcellularLocation>
        <location evidence="1">Cell inner membrane</location>
        <topology evidence="1">Multi-pass membrane protein</topology>
    </subcellularLocation>
</comment>
<organism evidence="8 9">
    <name type="scientific">Neorhizobium lilium</name>
    <dbReference type="NCBI Taxonomy" id="2503024"/>
    <lineage>
        <taxon>Bacteria</taxon>
        <taxon>Pseudomonadati</taxon>
        <taxon>Pseudomonadota</taxon>
        <taxon>Alphaproteobacteria</taxon>
        <taxon>Hyphomicrobiales</taxon>
        <taxon>Rhizobiaceae</taxon>
        <taxon>Rhizobium/Agrobacterium group</taxon>
        <taxon>Neorhizobium</taxon>
    </lineage>
</organism>
<evidence type="ECO:0000313" key="9">
    <source>
        <dbReference type="Proteomes" id="UP000287687"/>
    </source>
</evidence>
<proteinExistence type="predicted"/>
<dbReference type="PANTHER" id="PTHR43823:SF3">
    <property type="entry name" value="MULTIDRUG EXPORT PROTEIN MEPA"/>
    <property type="match status" value="1"/>
</dbReference>
<accession>A0A444LGA5</accession>
<sequence>MSLRQSPENRFLTASPGRIFAATAFPMIAIMVMNGMLGIIDAVFLGHFVGADAMAAVGMAFPVLMLTIALSTLVSGGMSSLLARQLGADDRNAADATFAGAHGLALTIASMLILIFCAGGWGFALRIAGSDGPVAEMVWVFLAITVFGTPIQFLLGIHADSWRNEGQAGLMALMSLGVTLINILLNYILVVMLELGVAGSATGTVLAQALGLVLLAGLRRFIGGMMPLNSLLRNRWTGSWRRMVALGAPVSLGFIGMALSAASVVFALRFAGSSDYARTIAAYGIVTRIFGFAFLPIMAIAMAMQSIVGNNVGARLYARSDAVLRLAAASALLYCLAVEVLLFSGGTVVGAAFVADQDVIGQVGRLLRPMAAVYLFSGPVLVLGLYFQAIGQPARSALLTMVKPLVLLPVLVTVAAAMLGADAIWFAYPLADGVAAIIATLVLSAALKARGNAGIGLKAMGNLS</sequence>
<keyword evidence="2" id="KW-0813">Transport</keyword>
<feature type="transmembrane region" description="Helical" evidence="7">
    <location>
        <begin position="323"/>
        <end position="354"/>
    </location>
</feature>